<evidence type="ECO:0000313" key="2">
    <source>
        <dbReference type="Proteomes" id="UP000009173"/>
    </source>
</evidence>
<gene>
    <name evidence="1" type="ordered locus">Dvul_3081</name>
</gene>
<name>A0A0H3ABU4_NITV4</name>
<sequence length="136" mass="15536">MLQGIMSGRISSRSSKAQDRRDAHRIELMSPFIVSATFDSAHSHLCLARNVGVGGLLLEFQTESELSGVSDGFRCVLTDMMPEGYHTMQDVHCSVEWLYRKFVGVAFSRPFFMNHDALLEWMKRVRMSYRLVENAD</sequence>
<dbReference type="KEGG" id="dvl:Dvul_3081"/>
<reference evidence="2" key="1">
    <citation type="journal article" date="2009" name="Environ. Microbiol.">
        <title>Contribution of mobile genetic elements to Desulfovibrio vulgaris genome plasticity.</title>
        <authorList>
            <person name="Walker C.B."/>
            <person name="Stolyar S."/>
            <person name="Chivian D."/>
            <person name="Pinel N."/>
            <person name="Gabster J.A."/>
            <person name="Dehal P.S."/>
            <person name="He Z."/>
            <person name="Yang Z.K."/>
            <person name="Yen H.C."/>
            <person name="Zhou J."/>
            <person name="Wall J.D."/>
            <person name="Hazen T.C."/>
            <person name="Arkin A.P."/>
            <person name="Stahl D.A."/>
        </authorList>
    </citation>
    <scope>NUCLEOTIDE SEQUENCE [LARGE SCALE GENOMIC DNA]</scope>
    <source>
        <strain evidence="2">DP4</strain>
    </source>
</reference>
<proteinExistence type="predicted"/>
<dbReference type="EMBL" id="CP000528">
    <property type="protein sequence ID" value="ABM30092.1"/>
    <property type="molecule type" value="Genomic_DNA"/>
</dbReference>
<dbReference type="Proteomes" id="UP000009173">
    <property type="component" value="Plasmid pDVUL01"/>
</dbReference>
<protein>
    <recommendedName>
        <fullName evidence="3">PilZ domain-containing protein</fullName>
    </recommendedName>
</protein>
<geneLocation type="plasmid" evidence="1 2">
    <name>pDVUL01</name>
</geneLocation>
<evidence type="ECO:0000313" key="1">
    <source>
        <dbReference type="EMBL" id="ABM30092.1"/>
    </source>
</evidence>
<accession>A0A0H3ABU4</accession>
<dbReference type="HOGENOM" id="CLU_1872129_0_0_7"/>
<organism evidence="1 2">
    <name type="scientific">Nitratidesulfovibrio vulgaris (strain DP4)</name>
    <name type="common">Desulfovibrio vulgaris</name>
    <dbReference type="NCBI Taxonomy" id="391774"/>
    <lineage>
        <taxon>Bacteria</taxon>
        <taxon>Pseudomonadati</taxon>
        <taxon>Thermodesulfobacteriota</taxon>
        <taxon>Desulfovibrionia</taxon>
        <taxon>Desulfovibrionales</taxon>
        <taxon>Desulfovibrionaceae</taxon>
        <taxon>Nitratidesulfovibrio</taxon>
    </lineage>
</organism>
<evidence type="ECO:0008006" key="3">
    <source>
        <dbReference type="Google" id="ProtNLM"/>
    </source>
</evidence>
<keyword evidence="1" id="KW-0614">Plasmid</keyword>
<dbReference type="AlphaFoldDB" id="A0A0H3ABU4"/>